<evidence type="ECO:0008006" key="3">
    <source>
        <dbReference type="Google" id="ProtNLM"/>
    </source>
</evidence>
<dbReference type="InterPro" id="IPR036188">
    <property type="entry name" value="FAD/NAD-bd_sf"/>
</dbReference>
<proteinExistence type="predicted"/>
<dbReference type="PANTHER" id="PTHR16128:SF5">
    <property type="entry name" value="FAD_NAD(P)-BINDING OXIDOREDUCTASE FAMILY PROTEIN"/>
    <property type="match status" value="1"/>
</dbReference>
<dbReference type="Gene3D" id="3.50.50.60">
    <property type="entry name" value="FAD/NAD(P)-binding domain"/>
    <property type="match status" value="1"/>
</dbReference>
<dbReference type="AlphaFoldDB" id="A0A5A7MM54"/>
<name>A0A5A7MM54_COMTE</name>
<organism evidence="1 2">
    <name type="scientific">Comamonas testosteroni</name>
    <name type="common">Pseudomonas testosteroni</name>
    <dbReference type="NCBI Taxonomy" id="285"/>
    <lineage>
        <taxon>Bacteria</taxon>
        <taxon>Pseudomonadati</taxon>
        <taxon>Pseudomonadota</taxon>
        <taxon>Betaproteobacteria</taxon>
        <taxon>Burkholderiales</taxon>
        <taxon>Comamonadaceae</taxon>
        <taxon>Comamonas</taxon>
    </lineage>
</organism>
<comment type="caution">
    <text evidence="1">The sequence shown here is derived from an EMBL/GenBank/DDBJ whole genome shotgun (WGS) entry which is preliminary data.</text>
</comment>
<protein>
    <recommendedName>
        <fullName evidence="3">Amine oxidase domain-containing protein</fullName>
    </recommendedName>
</protein>
<reference evidence="1 2" key="1">
    <citation type="journal article" date="2019" name="Microbiol. Resour. Announc.">
        <title>Draft Genome Sequence of Comamonas testosteroni TA441, a Bacterium That Has a Cryptic Phenol Degradation Gene Cluster.</title>
        <authorList>
            <person name="Arai H."/>
            <person name="Ishii M."/>
        </authorList>
    </citation>
    <scope>NUCLEOTIDE SEQUENCE [LARGE SCALE GENOMIC DNA]</scope>
    <source>
        <strain evidence="1 2">TA441</strain>
    </source>
</reference>
<evidence type="ECO:0000313" key="1">
    <source>
        <dbReference type="EMBL" id="GEQ77854.1"/>
    </source>
</evidence>
<sequence length="90" mass="9554">MEDDAASVTAVLLKAFAKLGCPDPASVQATAHRWRYADTANPLNMGSWWDAAAGLGMCGDWLHNGTVEGAWLRGISLARHVHMALLAHAG</sequence>
<gene>
    <name evidence="1" type="ORF">CTTA_4859</name>
</gene>
<evidence type="ECO:0000313" key="2">
    <source>
        <dbReference type="Proteomes" id="UP000323105"/>
    </source>
</evidence>
<dbReference type="PANTHER" id="PTHR16128">
    <property type="entry name" value="FAD/NAD(P)-BINDING OXIDOREDUCTASE FAMILY PROTEIN"/>
    <property type="match status" value="1"/>
</dbReference>
<accession>A0A5A7MM54</accession>
<dbReference type="Proteomes" id="UP000323105">
    <property type="component" value="Unassembled WGS sequence"/>
</dbReference>
<dbReference type="EMBL" id="BKBW01000019">
    <property type="protein sequence ID" value="GEQ77854.1"/>
    <property type="molecule type" value="Genomic_DNA"/>
</dbReference>
<dbReference type="RefSeq" id="WP_238707823.1">
    <property type="nucleotide sequence ID" value="NZ_BKBW01000019.1"/>
</dbReference>